<evidence type="ECO:0000259" key="1">
    <source>
        <dbReference type="PROSITE" id="PS51707"/>
    </source>
</evidence>
<dbReference type="SMART" id="SM01118">
    <property type="entry name" value="CYTH"/>
    <property type="match status" value="1"/>
</dbReference>
<dbReference type="AlphaFoldDB" id="A0A8J6Z9N2"/>
<reference evidence="2" key="1">
    <citation type="submission" date="2020-09" db="EMBL/GenBank/DDBJ databases">
        <title>A novel bacterium of genus Mangrovicoccus, isolated from South China Sea.</title>
        <authorList>
            <person name="Huang H."/>
            <person name="Mo K."/>
            <person name="Hu Y."/>
        </authorList>
    </citation>
    <scope>NUCLEOTIDE SEQUENCE</scope>
    <source>
        <strain evidence="2">HB182678</strain>
    </source>
</reference>
<dbReference type="Gene3D" id="2.40.320.10">
    <property type="entry name" value="Hypothetical Protein Pfu-838710-001"/>
    <property type="match status" value="1"/>
</dbReference>
<proteinExistence type="predicted"/>
<keyword evidence="3" id="KW-1185">Reference proteome</keyword>
<organism evidence="2 3">
    <name type="scientific">Mangrovicoccus algicola</name>
    <dbReference type="NCBI Taxonomy" id="2771008"/>
    <lineage>
        <taxon>Bacteria</taxon>
        <taxon>Pseudomonadati</taxon>
        <taxon>Pseudomonadota</taxon>
        <taxon>Alphaproteobacteria</taxon>
        <taxon>Rhodobacterales</taxon>
        <taxon>Paracoccaceae</taxon>
        <taxon>Mangrovicoccus</taxon>
    </lineage>
</organism>
<comment type="caution">
    <text evidence="2">The sequence shown here is derived from an EMBL/GenBank/DDBJ whole genome shotgun (WGS) entry which is preliminary data.</text>
</comment>
<dbReference type="PROSITE" id="PS51707">
    <property type="entry name" value="CYTH"/>
    <property type="match status" value="1"/>
</dbReference>
<evidence type="ECO:0000313" key="3">
    <source>
        <dbReference type="Proteomes" id="UP000609121"/>
    </source>
</evidence>
<name>A0A8J6Z9N2_9RHOB</name>
<dbReference type="PANTHER" id="PTHR40114">
    <property type="entry name" value="SLR0698 PROTEIN"/>
    <property type="match status" value="1"/>
</dbReference>
<dbReference type="EMBL" id="JACVXA010000034">
    <property type="protein sequence ID" value="MBE3638885.1"/>
    <property type="molecule type" value="Genomic_DNA"/>
</dbReference>
<sequence>MAKEIERKFLLRDERWRENVTRSSEIRDGFICQQDGIKLRVRFCDGRATLTLKGPRQGLARDEFEYEIPAADGRAMLDRLSPFGRVEKTRHHVFHDGFAWTVDEFAGALAGLVFCEIELTTETQRFPRPPWLGREVTGQRAYQQVTLLHEAAARSLAAG</sequence>
<protein>
    <submittedName>
        <fullName evidence="2">CYTH domain-containing protein</fullName>
    </submittedName>
</protein>
<dbReference type="InterPro" id="IPR012042">
    <property type="entry name" value="NeuTTM/CthTTM-like"/>
</dbReference>
<dbReference type="RefSeq" id="WP_193182969.1">
    <property type="nucleotide sequence ID" value="NZ_JACVXA010000034.1"/>
</dbReference>
<dbReference type="SUPFAM" id="SSF55154">
    <property type="entry name" value="CYTH-like phosphatases"/>
    <property type="match status" value="1"/>
</dbReference>
<gene>
    <name evidence="2" type="ORF">ICN82_11795</name>
</gene>
<feature type="domain" description="CYTH" evidence="1">
    <location>
        <begin position="2"/>
        <end position="148"/>
    </location>
</feature>
<evidence type="ECO:0000313" key="2">
    <source>
        <dbReference type="EMBL" id="MBE3638885.1"/>
    </source>
</evidence>
<dbReference type="PIRSF" id="PIRSF016487">
    <property type="entry name" value="CYTH_UCP016487"/>
    <property type="match status" value="1"/>
</dbReference>
<dbReference type="CDD" id="cd07891">
    <property type="entry name" value="CYTH-like_CthTTM-like_1"/>
    <property type="match status" value="1"/>
</dbReference>
<dbReference type="PANTHER" id="PTHR40114:SF1">
    <property type="entry name" value="SLR0698 PROTEIN"/>
    <property type="match status" value="1"/>
</dbReference>
<dbReference type="Proteomes" id="UP000609121">
    <property type="component" value="Unassembled WGS sequence"/>
</dbReference>
<dbReference type="InterPro" id="IPR033469">
    <property type="entry name" value="CYTH-like_dom_sf"/>
</dbReference>
<dbReference type="InterPro" id="IPR023577">
    <property type="entry name" value="CYTH_domain"/>
</dbReference>
<accession>A0A8J6Z9N2</accession>
<dbReference type="Pfam" id="PF01928">
    <property type="entry name" value="CYTH"/>
    <property type="match status" value="1"/>
</dbReference>